<dbReference type="InterPro" id="IPR008928">
    <property type="entry name" value="6-hairpin_glycosidase_sf"/>
</dbReference>
<protein>
    <submittedName>
        <fullName evidence="1">Glycoside hydrolase family 88 protein</fullName>
    </submittedName>
</protein>
<dbReference type="Gene3D" id="1.50.10.20">
    <property type="match status" value="1"/>
</dbReference>
<dbReference type="EMBL" id="JAJUBC010000006">
    <property type="protein sequence ID" value="MDD1792973.1"/>
    <property type="molecule type" value="Genomic_DNA"/>
</dbReference>
<accession>A0ABT5QY89</accession>
<dbReference type="RefSeq" id="WP_274163843.1">
    <property type="nucleotide sequence ID" value="NZ_JAJUBC010000006.1"/>
</dbReference>
<keyword evidence="1" id="KW-0378">Hydrolase</keyword>
<sequence>MKSRQQLQNHIPTIIMNQAKKNDFSGYDPFDGLNSVFFSLFPRLKKGFFGLAWTQLHKRLAINLRPLFGIRPKRNPKGIGLFILGLLENYKATGDKIYLAEATHLADWLLTKQSDVAIWQHSCWGYHFDWNARAFFVPKGKPNVITTIYVAQALYALSQVTENTKYLEPALDSAHFIVKHLYTEHEGRQFFAYIPGEEAFVHNASLWGAAWVAKVASLTGNDSYKELALKAARQSIKEQSNDGSWVYGSRHHHQFIDGFHTGYNLEALWMLSDALSTQEFQASIEKGLDYYKQHLFEQDGTAKYYNNNRYPLDMHSVSQAIITLLKVGRTQDDIDLAKKIIYRSFDTLYLPRKQRFIYQKNKLFTNNVDYLRWTQAWVYYSLSFFNSETSNYINKTEPK</sequence>
<keyword evidence="2" id="KW-1185">Reference proteome</keyword>
<evidence type="ECO:0000313" key="1">
    <source>
        <dbReference type="EMBL" id="MDD1792973.1"/>
    </source>
</evidence>
<reference evidence="1" key="1">
    <citation type="submission" date="2021-12" db="EMBL/GenBank/DDBJ databases">
        <title>Enterovibrio ZSDZ35 sp. nov. and Enterovibrio ZSDZ42 sp. nov., isolated from coastal seawater in Qingdao.</title>
        <authorList>
            <person name="Zhang P."/>
        </authorList>
    </citation>
    <scope>NUCLEOTIDE SEQUENCE</scope>
    <source>
        <strain evidence="1">ZSDZ42</strain>
    </source>
</reference>
<dbReference type="SUPFAM" id="SSF48208">
    <property type="entry name" value="Six-hairpin glycosidases"/>
    <property type="match status" value="1"/>
</dbReference>
<name>A0ABT5QY89_9GAMM</name>
<evidence type="ECO:0000313" key="2">
    <source>
        <dbReference type="Proteomes" id="UP001149400"/>
    </source>
</evidence>
<organism evidence="1 2">
    <name type="scientific">Enterovibrio gelatinilyticus</name>
    <dbReference type="NCBI Taxonomy" id="2899819"/>
    <lineage>
        <taxon>Bacteria</taxon>
        <taxon>Pseudomonadati</taxon>
        <taxon>Pseudomonadota</taxon>
        <taxon>Gammaproteobacteria</taxon>
        <taxon>Vibrionales</taxon>
        <taxon>Vibrionaceae</taxon>
        <taxon>Enterovibrio</taxon>
    </lineage>
</organism>
<dbReference type="Proteomes" id="UP001149400">
    <property type="component" value="Unassembled WGS sequence"/>
</dbReference>
<comment type="caution">
    <text evidence="1">The sequence shown here is derived from an EMBL/GenBank/DDBJ whole genome shotgun (WGS) entry which is preliminary data.</text>
</comment>
<gene>
    <name evidence="1" type="ORF">LRP50_07520</name>
</gene>
<proteinExistence type="predicted"/>
<dbReference type="GO" id="GO:0016787">
    <property type="term" value="F:hydrolase activity"/>
    <property type="evidence" value="ECO:0007669"/>
    <property type="project" value="UniProtKB-KW"/>
</dbReference>